<dbReference type="PANTHER" id="PTHR47926">
    <property type="entry name" value="PENTATRICOPEPTIDE REPEAT-CONTAINING PROTEIN"/>
    <property type="match status" value="1"/>
</dbReference>
<dbReference type="Pfam" id="PF01535">
    <property type="entry name" value="PPR"/>
    <property type="match status" value="5"/>
</dbReference>
<dbReference type="Pfam" id="PF20431">
    <property type="entry name" value="E_motif"/>
    <property type="match status" value="1"/>
</dbReference>
<dbReference type="Gene3D" id="1.25.40.10">
    <property type="entry name" value="Tetratricopeptide repeat domain"/>
    <property type="match status" value="4"/>
</dbReference>
<dbReference type="InterPro" id="IPR046960">
    <property type="entry name" value="PPR_At4g14850-like_plant"/>
</dbReference>
<accession>A0A1U8QC30</accession>
<evidence type="ECO:0000313" key="1">
    <source>
        <dbReference type="Proteomes" id="UP000189703"/>
    </source>
</evidence>
<dbReference type="RefSeq" id="XP_019055721.1">
    <property type="nucleotide sequence ID" value="XM_019200176.1"/>
</dbReference>
<reference evidence="2" key="1">
    <citation type="submission" date="2025-08" db="UniProtKB">
        <authorList>
            <consortium name="RefSeq"/>
        </authorList>
    </citation>
    <scope>IDENTIFICATION</scope>
</reference>
<dbReference type="InterPro" id="IPR002885">
    <property type="entry name" value="PPR_rpt"/>
</dbReference>
<name>A0A1U8QC30_NELNU</name>
<dbReference type="PROSITE" id="PS51375">
    <property type="entry name" value="PPR"/>
    <property type="match status" value="8"/>
</dbReference>
<evidence type="ECO:0000313" key="2">
    <source>
        <dbReference type="RefSeq" id="XP_019055721.1"/>
    </source>
</evidence>
<dbReference type="FunFam" id="1.25.40.10:FF:001226">
    <property type="entry name" value="Pentatricopeptide repeat-containing protein At3g03580"/>
    <property type="match status" value="1"/>
</dbReference>
<dbReference type="FunFam" id="1.25.40.10:FF:000144">
    <property type="entry name" value="Pentatricopeptide repeat-containing protein, mitochondrial"/>
    <property type="match status" value="1"/>
</dbReference>
<gene>
    <name evidence="2" type="primary">LOC104611925</name>
</gene>
<dbReference type="NCBIfam" id="TIGR00756">
    <property type="entry name" value="PPR"/>
    <property type="match status" value="5"/>
</dbReference>
<organism evidence="1 2">
    <name type="scientific">Nelumbo nucifera</name>
    <name type="common">Sacred lotus</name>
    <dbReference type="NCBI Taxonomy" id="4432"/>
    <lineage>
        <taxon>Eukaryota</taxon>
        <taxon>Viridiplantae</taxon>
        <taxon>Streptophyta</taxon>
        <taxon>Embryophyta</taxon>
        <taxon>Tracheophyta</taxon>
        <taxon>Spermatophyta</taxon>
        <taxon>Magnoliopsida</taxon>
        <taxon>Proteales</taxon>
        <taxon>Nelumbonaceae</taxon>
        <taxon>Nelumbo</taxon>
    </lineage>
</organism>
<dbReference type="FunFam" id="1.25.40.10:FF:000280">
    <property type="entry name" value="Pentatricopeptide repeat-containing protein"/>
    <property type="match status" value="1"/>
</dbReference>
<dbReference type="InterPro" id="IPR011990">
    <property type="entry name" value="TPR-like_helical_dom_sf"/>
</dbReference>
<dbReference type="OMA" id="PTQMHYA"/>
<dbReference type="eggNOG" id="KOG4197">
    <property type="taxonomic scope" value="Eukaryota"/>
</dbReference>
<dbReference type="KEGG" id="nnu:104611925"/>
<keyword evidence="1" id="KW-1185">Reference proteome</keyword>
<dbReference type="SUPFAM" id="SSF48452">
    <property type="entry name" value="TPR-like"/>
    <property type="match status" value="1"/>
</dbReference>
<dbReference type="FunFam" id="1.25.40.10:FF:000344">
    <property type="entry name" value="Pentatricopeptide repeat-containing protein"/>
    <property type="match status" value="1"/>
</dbReference>
<dbReference type="FunFam" id="1.25.40.10:FF:000361">
    <property type="entry name" value="Pentatricopeptide repeat-containing protein chloroplastic"/>
    <property type="match status" value="2"/>
</dbReference>
<dbReference type="GO" id="GO:0003723">
    <property type="term" value="F:RNA binding"/>
    <property type="evidence" value="ECO:0007669"/>
    <property type="project" value="InterPro"/>
</dbReference>
<dbReference type="InterPro" id="IPR046848">
    <property type="entry name" value="E_motif"/>
</dbReference>
<dbReference type="AlphaFoldDB" id="A0A1U8QC30"/>
<protein>
    <submittedName>
        <fullName evidence="2">Pentatricopeptide repeat-containing protein At4g14170-like</fullName>
    </submittedName>
</protein>
<dbReference type="Pfam" id="PF13041">
    <property type="entry name" value="PPR_2"/>
    <property type="match status" value="3"/>
</dbReference>
<sequence length="821" mass="91419">MVTSRILYLDRGKKSLPMLFAKIPRLAIKVGGKRIPIISRHFCLSITSASTWTHFLSETLSLEQVKQAHALAVLHGALQSSVRICAVLMRNYAAFEDFVTPRVLFEQSCLKSEGAFLWNTLIRVYSIAGSQYDAFDIYNGLLRAGVRPDDHTFPFVLTVCADDSASQKGEEIHALIFKLGFDRDVFVANTLLAFYASVKNLSDTQRVFNEMHERDIVSWNSIISAFSDNGYYPEALCWFFELKLTSGLKPNSVSVVSVLPVCAGLEDEIMASTTHGYVVKSGMDSQVTICNALVDVYGKCGISSASKRVFDGMIGRNVVSWNAIISTFTHNKLHKDALYMFRLMVAADVKPNSITLSSMLPVLVELEFFNMGKEIHGYGIRIGLESDIFVANSLIDMYAKSGHSMKASNVFCKMNVWNVVTWNTMVAGFAQNRLELDALNLIKQMQMHGECPNSVTFTNALPACGRIGLLRQGKEIHARSIRTGFIFDLFVSNALTDMYAKCRCLNLARSVFNISHRDEISYNILIEGYSLSQHCSESLKLFSEMGLIGLKHDTVSFVGVLKACANISAIKQGKEIHGLLIRKLFHSHLFVANSLLDLYTKCGRVDLARLVFDRIPCKDAASWNTMILGYGMQGQLGVAIELFDAMKENGVDYDSVSYIAVLSVCSHGGMVEKGQRYFEQMCSQDIEPTQMHYACMVDLLGRAGLMKEAEELIKGLPIVPDANVWGALLGACRATGNIELGAWAAEHLFELKPENCGYYILLSNMYAEAGKWDEAKKVRELMRSRGVKKNPGCSWVEIHNQFHAFVVGESLERPELGHWIA</sequence>
<dbReference type="OrthoDB" id="1880841at2759"/>
<dbReference type="Proteomes" id="UP000189703">
    <property type="component" value="Unplaced"/>
</dbReference>
<dbReference type="GeneID" id="104611925"/>
<proteinExistence type="predicted"/>
<dbReference type="GO" id="GO:0009451">
    <property type="term" value="P:RNA modification"/>
    <property type="evidence" value="ECO:0007669"/>
    <property type="project" value="InterPro"/>
</dbReference>
<dbReference type="PANTHER" id="PTHR47926:SF427">
    <property type="entry name" value="TETRATRICOPEPTIDE-LIKE HELICAL DOMAIN SUPERFAMILY"/>
    <property type="match status" value="1"/>
</dbReference>